<keyword evidence="2" id="KW-1185">Reference proteome</keyword>
<name>A0ABP5UEF9_9ACTN</name>
<dbReference type="Proteomes" id="UP001500253">
    <property type="component" value="Unassembled WGS sequence"/>
</dbReference>
<sequence>MTTPLHEAPATDSVLLTFDGRVLEVFGLTDTHRYHIWRKPQLEFSHGRHPWLTIVLGQGGRHSFGYDPHRLGGLRALADRLARSRPDR</sequence>
<gene>
    <name evidence="1" type="ORF">GCM10010246_83480</name>
</gene>
<evidence type="ECO:0000313" key="2">
    <source>
        <dbReference type="Proteomes" id="UP001500253"/>
    </source>
</evidence>
<proteinExistence type="predicted"/>
<reference evidence="2" key="1">
    <citation type="journal article" date="2019" name="Int. J. Syst. Evol. Microbiol.">
        <title>The Global Catalogue of Microorganisms (GCM) 10K type strain sequencing project: providing services to taxonomists for standard genome sequencing and annotation.</title>
        <authorList>
            <consortium name="The Broad Institute Genomics Platform"/>
            <consortium name="The Broad Institute Genome Sequencing Center for Infectious Disease"/>
            <person name="Wu L."/>
            <person name="Ma J."/>
        </authorList>
    </citation>
    <scope>NUCLEOTIDE SEQUENCE [LARGE SCALE GENOMIC DNA]</scope>
    <source>
        <strain evidence="2">JCM 4316</strain>
    </source>
</reference>
<dbReference type="RefSeq" id="WP_346179467.1">
    <property type="nucleotide sequence ID" value="NZ_BAAASD010000086.1"/>
</dbReference>
<comment type="caution">
    <text evidence="1">The sequence shown here is derived from an EMBL/GenBank/DDBJ whole genome shotgun (WGS) entry which is preliminary data.</text>
</comment>
<accession>A0ABP5UEF9</accession>
<dbReference type="EMBL" id="BAAASD010000086">
    <property type="protein sequence ID" value="GAA2375887.1"/>
    <property type="molecule type" value="Genomic_DNA"/>
</dbReference>
<protein>
    <submittedName>
        <fullName evidence="1">Uncharacterized protein</fullName>
    </submittedName>
</protein>
<evidence type="ECO:0000313" key="1">
    <source>
        <dbReference type="EMBL" id="GAA2375887.1"/>
    </source>
</evidence>
<organism evidence="1 2">
    <name type="scientific">Streptomyces cuspidosporus</name>
    <dbReference type="NCBI Taxonomy" id="66882"/>
    <lineage>
        <taxon>Bacteria</taxon>
        <taxon>Bacillati</taxon>
        <taxon>Actinomycetota</taxon>
        <taxon>Actinomycetes</taxon>
        <taxon>Kitasatosporales</taxon>
        <taxon>Streptomycetaceae</taxon>
        <taxon>Streptomyces</taxon>
    </lineage>
</organism>